<organism evidence="4 5">
    <name type="scientific">Flavobacterium aquariorum</name>
    <dbReference type="NCBI Taxonomy" id="2217670"/>
    <lineage>
        <taxon>Bacteria</taxon>
        <taxon>Pseudomonadati</taxon>
        <taxon>Bacteroidota</taxon>
        <taxon>Flavobacteriia</taxon>
        <taxon>Flavobacteriales</taxon>
        <taxon>Flavobacteriaceae</taxon>
        <taxon>Flavobacterium</taxon>
    </lineage>
</organism>
<keyword evidence="1 4" id="KW-0808">Transferase</keyword>
<proteinExistence type="predicted"/>
<protein>
    <submittedName>
        <fullName evidence="4">Glycosyl transferase</fullName>
    </submittedName>
</protein>
<evidence type="ECO:0000259" key="2">
    <source>
        <dbReference type="Pfam" id="PF00535"/>
    </source>
</evidence>
<accession>A0A2W7UB60</accession>
<sequence>MISIIYPYRDREEIRVKRSLDSLAQQSNRDFKVVFLDFGSIFAKAATIKMLTQNYDFVTYLYSYHCYQPWSRAKAINIGLQEVTTPYVFVADVDMIFSHDFIEKLISIQNPNQAVFFKVGFLDHKESIQLKPFDQYKINFFSQVGAKGLSLFPLDALNKIHGFDEFLHFWGAEDEDVHNRLENAGYQSVFYDQEILMLHQWHITYRKSESKGLSQDLQLTNISRINLEHLLDNKKQKKTIVNLKQWGKSISKTEFEVLENNKEAFFIKNKKESISHFLFVILPNFKGGVLNVIFQKDDFQNSLKYYVKKRLSKAVPEYYSLKEINDKVLLHLISFYSGCNYFYIVGNDLKSIQLKIKKE</sequence>
<evidence type="ECO:0000313" key="4">
    <source>
        <dbReference type="EMBL" id="PZX92457.1"/>
    </source>
</evidence>
<feature type="domain" description="Galactosyltransferase C-terminal" evidence="3">
    <location>
        <begin position="136"/>
        <end position="194"/>
    </location>
</feature>
<keyword evidence="5" id="KW-1185">Reference proteome</keyword>
<dbReference type="SUPFAM" id="SSF53448">
    <property type="entry name" value="Nucleotide-diphospho-sugar transferases"/>
    <property type="match status" value="1"/>
</dbReference>
<feature type="domain" description="Glycosyltransferase 2-like" evidence="2">
    <location>
        <begin position="3"/>
        <end position="126"/>
    </location>
</feature>
<name>A0A2W7UB60_9FLAO</name>
<dbReference type="OrthoDB" id="6717394at2"/>
<reference evidence="4 5" key="1">
    <citation type="submission" date="2018-06" db="EMBL/GenBank/DDBJ databases">
        <title>Flavobacterium sp IMCC34762, genome.</title>
        <authorList>
            <person name="Joung Y."/>
            <person name="Cho J."/>
            <person name="Song J."/>
        </authorList>
    </citation>
    <scope>NUCLEOTIDE SEQUENCE [LARGE SCALE GENOMIC DNA]</scope>
    <source>
        <strain evidence="4 5">IMCC34762</strain>
    </source>
</reference>
<evidence type="ECO:0000259" key="3">
    <source>
        <dbReference type="Pfam" id="PF02709"/>
    </source>
</evidence>
<evidence type="ECO:0000313" key="5">
    <source>
        <dbReference type="Proteomes" id="UP000249177"/>
    </source>
</evidence>
<dbReference type="InterPro" id="IPR027791">
    <property type="entry name" value="Galactosyl_T_C"/>
</dbReference>
<dbReference type="Pfam" id="PF00535">
    <property type="entry name" value="Glycos_transf_2"/>
    <property type="match status" value="1"/>
</dbReference>
<gene>
    <name evidence="4" type="ORF">DOS84_15155</name>
</gene>
<dbReference type="AlphaFoldDB" id="A0A2W7UB60"/>
<evidence type="ECO:0000256" key="1">
    <source>
        <dbReference type="ARBA" id="ARBA00022679"/>
    </source>
</evidence>
<dbReference type="GO" id="GO:0016740">
    <property type="term" value="F:transferase activity"/>
    <property type="evidence" value="ECO:0007669"/>
    <property type="project" value="UniProtKB-KW"/>
</dbReference>
<comment type="caution">
    <text evidence="4">The sequence shown here is derived from an EMBL/GenBank/DDBJ whole genome shotgun (WGS) entry which is preliminary data.</text>
</comment>
<dbReference type="InterPro" id="IPR001173">
    <property type="entry name" value="Glyco_trans_2-like"/>
</dbReference>
<dbReference type="CDD" id="cd00761">
    <property type="entry name" value="Glyco_tranf_GTA_type"/>
    <property type="match status" value="1"/>
</dbReference>
<dbReference type="RefSeq" id="WP_111410964.1">
    <property type="nucleotide sequence ID" value="NZ_QKXH01000010.1"/>
</dbReference>
<dbReference type="EMBL" id="QKXH01000010">
    <property type="protein sequence ID" value="PZX92457.1"/>
    <property type="molecule type" value="Genomic_DNA"/>
</dbReference>
<dbReference type="InterPro" id="IPR029044">
    <property type="entry name" value="Nucleotide-diphossugar_trans"/>
</dbReference>
<dbReference type="Pfam" id="PF02709">
    <property type="entry name" value="Glyco_transf_7C"/>
    <property type="match status" value="1"/>
</dbReference>
<dbReference type="Proteomes" id="UP000249177">
    <property type="component" value="Unassembled WGS sequence"/>
</dbReference>
<dbReference type="Gene3D" id="3.90.550.10">
    <property type="entry name" value="Spore Coat Polysaccharide Biosynthesis Protein SpsA, Chain A"/>
    <property type="match status" value="1"/>
</dbReference>